<keyword evidence="1 4" id="KW-0378">Hydrolase</keyword>
<organism evidence="4 5">
    <name type="scientific">Rubrivivax gelatinosus</name>
    <name type="common">Rhodocyclus gelatinosus</name>
    <name type="synonym">Rhodopseudomonas gelatinosa</name>
    <dbReference type="NCBI Taxonomy" id="28068"/>
    <lineage>
        <taxon>Bacteria</taxon>
        <taxon>Pseudomonadati</taxon>
        <taxon>Pseudomonadota</taxon>
        <taxon>Betaproteobacteria</taxon>
        <taxon>Burkholderiales</taxon>
        <taxon>Sphaerotilaceae</taxon>
        <taxon>Rubrivivax</taxon>
    </lineage>
</organism>
<dbReference type="Gene3D" id="3.40.50.1820">
    <property type="entry name" value="alpha/beta hydrolase"/>
    <property type="match status" value="1"/>
</dbReference>
<evidence type="ECO:0000256" key="1">
    <source>
        <dbReference type="ARBA" id="ARBA00022801"/>
    </source>
</evidence>
<feature type="signal peptide" evidence="2">
    <location>
        <begin position="1"/>
        <end position="31"/>
    </location>
</feature>
<evidence type="ECO:0000259" key="3">
    <source>
        <dbReference type="Pfam" id="PF01738"/>
    </source>
</evidence>
<dbReference type="InterPro" id="IPR050261">
    <property type="entry name" value="FrsA_esterase"/>
</dbReference>
<evidence type="ECO:0000313" key="4">
    <source>
        <dbReference type="EMBL" id="TCP02978.1"/>
    </source>
</evidence>
<dbReference type="Gene3D" id="2.40.70.10">
    <property type="entry name" value="Acid Proteases"/>
    <property type="match status" value="2"/>
</dbReference>
<reference evidence="4 5" key="1">
    <citation type="submission" date="2019-03" db="EMBL/GenBank/DDBJ databases">
        <title>Genomic Encyclopedia of Type Strains, Phase IV (KMG-IV): sequencing the most valuable type-strain genomes for metagenomic binning, comparative biology and taxonomic classification.</title>
        <authorList>
            <person name="Goeker M."/>
        </authorList>
    </citation>
    <scope>NUCLEOTIDE SEQUENCE [LARGE SCALE GENOMIC DNA]</scope>
    <source>
        <strain evidence="4 5">DSM 1709</strain>
    </source>
</reference>
<dbReference type="OrthoDB" id="1412847at2"/>
<protein>
    <submittedName>
        <fullName evidence="4">Dienelactone hydrolase</fullName>
    </submittedName>
</protein>
<dbReference type="Pfam" id="PF01738">
    <property type="entry name" value="DLH"/>
    <property type="match status" value="1"/>
</dbReference>
<evidence type="ECO:0000313" key="5">
    <source>
        <dbReference type="Proteomes" id="UP000295106"/>
    </source>
</evidence>
<dbReference type="Pfam" id="PF13650">
    <property type="entry name" value="Asp_protease_2"/>
    <property type="match status" value="2"/>
</dbReference>
<dbReference type="GO" id="GO:0052689">
    <property type="term" value="F:carboxylic ester hydrolase activity"/>
    <property type="evidence" value="ECO:0007669"/>
    <property type="project" value="UniProtKB-ARBA"/>
</dbReference>
<comment type="caution">
    <text evidence="4">The sequence shown here is derived from an EMBL/GenBank/DDBJ whole genome shotgun (WGS) entry which is preliminary data.</text>
</comment>
<gene>
    <name evidence="4" type="ORF">EV684_105144</name>
</gene>
<dbReference type="EMBL" id="SLXD01000005">
    <property type="protein sequence ID" value="TCP02978.1"/>
    <property type="molecule type" value="Genomic_DNA"/>
</dbReference>
<feature type="domain" description="Dienelactone hydrolase" evidence="3">
    <location>
        <begin position="52"/>
        <end position="292"/>
    </location>
</feature>
<dbReference type="InterPro" id="IPR021109">
    <property type="entry name" value="Peptidase_aspartic_dom_sf"/>
</dbReference>
<feature type="chain" id="PRO_5020691514" evidence="2">
    <location>
        <begin position="32"/>
        <end position="571"/>
    </location>
</feature>
<dbReference type="PANTHER" id="PTHR22946:SF9">
    <property type="entry name" value="POLYKETIDE TRANSFERASE AF380"/>
    <property type="match status" value="1"/>
</dbReference>
<sequence>MPRLPIPRRIVSMLTALAACTGLLAASAAAAAPPQPVEIPTAGLSSSPAPLAGFVFAPEGAGSHPAVVMMHGCGGAYGRDGTLNPRHRMWGEFLAAHGYLALMLDSFGPRGVRELCTQPMKERTLKEHDRAGDADAALAYLRTRPEVAAGRIALLGWSHGAGSVLATITGQRPGAPRYDAAIAFYPGCSARARHPEDFHPAVPLLLLIGEADDWTPAEACRVLAASANARGDSVRLVTYPDTFHDFDNPALKAPRHRADVPNGVHPGQGVTVAPNPAAREDAQQQVLRFLAERLGSTPTLAEVGFEFHRHSVVVQAMLAGSGPYEVLLDTGVNPSGIDAATARELGLQTTGPAAEVAGGGAGRNPARETRIPSVALGALQARDVDALALDLSQVREALGRPIRAVLGYSLLAGRVVQFEYAQRRIRFLAAMPPALDAAALPFRDEDEILIDGALVDGHRLVANLDTGSNASLQLTPRAAAALGLDGRLDELPAASSVGINGAATHRRTEVGEFRLGPVAARRVPAVLYAPGSGHDDERWDLRIGNAFLQDYVVTIDYPRRRISLQPAAPGR</sequence>
<dbReference type="Proteomes" id="UP000295106">
    <property type="component" value="Unassembled WGS sequence"/>
</dbReference>
<dbReference type="SUPFAM" id="SSF53474">
    <property type="entry name" value="alpha/beta-Hydrolases"/>
    <property type="match status" value="1"/>
</dbReference>
<proteinExistence type="predicted"/>
<name>A0A4V2SGY3_RUBGE</name>
<evidence type="ECO:0000256" key="2">
    <source>
        <dbReference type="SAM" id="SignalP"/>
    </source>
</evidence>
<accession>A0A4V2SGY3</accession>
<dbReference type="InterPro" id="IPR002925">
    <property type="entry name" value="Dienelactn_hydro"/>
</dbReference>
<dbReference type="PANTHER" id="PTHR22946">
    <property type="entry name" value="DIENELACTONE HYDROLASE DOMAIN-CONTAINING PROTEIN-RELATED"/>
    <property type="match status" value="1"/>
</dbReference>
<keyword evidence="2" id="KW-0732">Signal</keyword>
<dbReference type="PROSITE" id="PS51257">
    <property type="entry name" value="PROKAR_LIPOPROTEIN"/>
    <property type="match status" value="1"/>
</dbReference>
<dbReference type="InterPro" id="IPR029058">
    <property type="entry name" value="AB_hydrolase_fold"/>
</dbReference>
<dbReference type="AlphaFoldDB" id="A0A4V2SGY3"/>